<dbReference type="EMBL" id="FITM01000136">
    <property type="protein sequence ID" value="SAY39164.1"/>
    <property type="molecule type" value="Genomic_DNA"/>
</dbReference>
<evidence type="ECO:0000313" key="2">
    <source>
        <dbReference type="Proteomes" id="UP000182631"/>
    </source>
</evidence>
<dbReference type="AlphaFoldDB" id="A0A171DH99"/>
<name>A0A171DH99_9SYNE</name>
<gene>
    <name evidence="1" type="ORF">FLM9_1227</name>
</gene>
<proteinExistence type="predicted"/>
<organism evidence="1 2">
    <name type="scientific">Candidatus Synechococcus spongiarum</name>
    <dbReference type="NCBI Taxonomy" id="431041"/>
    <lineage>
        <taxon>Bacteria</taxon>
        <taxon>Bacillati</taxon>
        <taxon>Cyanobacteriota</taxon>
        <taxon>Cyanophyceae</taxon>
        <taxon>Synechococcales</taxon>
        <taxon>Synechococcaceae</taxon>
        <taxon>Synechococcus</taxon>
    </lineage>
</organism>
<dbReference type="Proteomes" id="UP000182631">
    <property type="component" value="Unassembled WGS sequence"/>
</dbReference>
<protein>
    <submittedName>
        <fullName evidence="1">Uncharacterized protein</fullName>
    </submittedName>
</protein>
<evidence type="ECO:0000313" key="1">
    <source>
        <dbReference type="EMBL" id="SAY39164.1"/>
    </source>
</evidence>
<reference evidence="2" key="1">
    <citation type="submission" date="2016-02" db="EMBL/GenBank/DDBJ databases">
        <authorList>
            <person name="liu f."/>
        </authorList>
    </citation>
    <scope>NUCLEOTIDE SEQUENCE [LARGE SCALE GENOMIC DNA]</scope>
</reference>
<keyword evidence="2" id="KW-1185">Reference proteome</keyword>
<sequence length="47" mass="4914">MIALDLAGGQGRATGQAGRCHQPLAAHLSSLLNLWTPGGEERSINML</sequence>
<accession>A0A171DH99</accession>